<dbReference type="InterPro" id="IPR036867">
    <property type="entry name" value="R3H_dom_sf"/>
</dbReference>
<comment type="caution">
    <text evidence="2">The sequence shown here is derived from an EMBL/GenBank/DDBJ whole genome shotgun (WGS) entry which is preliminary data.</text>
</comment>
<dbReference type="InterPro" id="IPR015946">
    <property type="entry name" value="KH_dom-like_a/b"/>
</dbReference>
<reference evidence="2 3" key="1">
    <citation type="journal article" date="2015" name="MBio">
        <title>Genome-Resolved Metagenomic Analysis Reveals Roles for Candidate Phyla and Other Microbial Community Members in Biogeochemical Transformations in Oil Reservoirs.</title>
        <authorList>
            <person name="Hu P."/>
            <person name="Tom L."/>
            <person name="Singh A."/>
            <person name="Thomas B.C."/>
            <person name="Baker B.J."/>
            <person name="Piceno Y.M."/>
            <person name="Andersen G.L."/>
            <person name="Banfield J.F."/>
        </authorList>
    </citation>
    <scope>NUCLEOTIDE SEQUENCE [LARGE SCALE GENOMIC DNA]</scope>
    <source>
        <strain evidence="2">46_16</strain>
    </source>
</reference>
<proteinExistence type="predicted"/>
<dbReference type="GO" id="GO:0003723">
    <property type="term" value="F:RNA binding"/>
    <property type="evidence" value="ECO:0007669"/>
    <property type="project" value="InterPro"/>
</dbReference>
<accession>A0A101FY28</accession>
<dbReference type="AlphaFoldDB" id="A0A101FY28"/>
<organism evidence="2 3">
    <name type="scientific">Anaerolinea thermophila</name>
    <dbReference type="NCBI Taxonomy" id="167964"/>
    <lineage>
        <taxon>Bacteria</taxon>
        <taxon>Bacillati</taxon>
        <taxon>Chloroflexota</taxon>
        <taxon>Anaerolineae</taxon>
        <taxon>Anaerolineales</taxon>
        <taxon>Anaerolineaceae</taxon>
        <taxon>Anaerolinea</taxon>
    </lineage>
</organism>
<dbReference type="InterPro" id="IPR039247">
    <property type="entry name" value="KhpB"/>
</dbReference>
<dbReference type="PANTHER" id="PTHR35800:SF1">
    <property type="entry name" value="RNA-BINDING PROTEIN KHPB"/>
    <property type="match status" value="1"/>
</dbReference>
<dbReference type="Pfam" id="PF01424">
    <property type="entry name" value="R3H"/>
    <property type="match status" value="1"/>
</dbReference>
<evidence type="ECO:0000313" key="2">
    <source>
        <dbReference type="EMBL" id="KUK46567.1"/>
    </source>
</evidence>
<dbReference type="SUPFAM" id="SSF82708">
    <property type="entry name" value="R3H domain"/>
    <property type="match status" value="1"/>
</dbReference>
<dbReference type="Proteomes" id="UP000064249">
    <property type="component" value="Unassembled WGS sequence"/>
</dbReference>
<dbReference type="InterPro" id="IPR001374">
    <property type="entry name" value="R3H_dom"/>
</dbReference>
<dbReference type="InterPro" id="IPR038008">
    <property type="entry name" value="Jag_KH"/>
</dbReference>
<dbReference type="PATRIC" id="fig|167964.4.peg.1232"/>
<feature type="domain" description="R3H" evidence="1">
    <location>
        <begin position="116"/>
        <end position="182"/>
    </location>
</feature>
<dbReference type="PANTHER" id="PTHR35800">
    <property type="entry name" value="PROTEIN JAG"/>
    <property type="match status" value="1"/>
</dbReference>
<sequence>MMDNPTAGIKESEIESSYLDDAVDKIEKARQVAYETITNLLEKMDVNATVVTRIVDPEDDKDRPIILADITGKDLSILIGRKSETLNSLQYITSLILCNEMGEWVPLMVDVQGYRYRRERQLRQLARRIADQVVQTGRTQVLEPMPANERRIIHLELRYHPFVTTESTGEEPNRRATIFLKPKE</sequence>
<dbReference type="Gene3D" id="3.30.300.20">
    <property type="match status" value="1"/>
</dbReference>
<dbReference type="EMBL" id="LGFU01000020">
    <property type="protein sequence ID" value="KUK46567.1"/>
    <property type="molecule type" value="Genomic_DNA"/>
</dbReference>
<dbReference type="PROSITE" id="PS51061">
    <property type="entry name" value="R3H"/>
    <property type="match status" value="1"/>
</dbReference>
<dbReference type="CDD" id="cd02414">
    <property type="entry name" value="KH-II_Jag"/>
    <property type="match status" value="1"/>
</dbReference>
<protein>
    <recommendedName>
        <fullName evidence="1">R3H domain-containing protein</fullName>
    </recommendedName>
</protein>
<evidence type="ECO:0000259" key="1">
    <source>
        <dbReference type="PROSITE" id="PS51061"/>
    </source>
</evidence>
<evidence type="ECO:0000313" key="3">
    <source>
        <dbReference type="Proteomes" id="UP000064249"/>
    </source>
</evidence>
<name>A0A101FY28_9CHLR</name>
<dbReference type="SMART" id="SM00393">
    <property type="entry name" value="R3H"/>
    <property type="match status" value="1"/>
</dbReference>
<dbReference type="CDD" id="cd02644">
    <property type="entry name" value="R3H_jag"/>
    <property type="match status" value="1"/>
</dbReference>
<dbReference type="InterPro" id="IPR034079">
    <property type="entry name" value="R3H_KhpB"/>
</dbReference>
<dbReference type="Gene3D" id="3.30.1370.50">
    <property type="entry name" value="R3H-like domain"/>
    <property type="match status" value="1"/>
</dbReference>
<gene>
    <name evidence="2" type="ORF">XD73_0571</name>
</gene>